<feature type="transmembrane region" description="Helical" evidence="6">
    <location>
        <begin position="48"/>
        <end position="66"/>
    </location>
</feature>
<evidence type="ECO:0000256" key="4">
    <source>
        <dbReference type="ARBA" id="ARBA00022989"/>
    </source>
</evidence>
<dbReference type="Gene3D" id="1.20.120.1770">
    <property type="match status" value="1"/>
</dbReference>
<feature type="transmembrane region" description="Helical" evidence="6">
    <location>
        <begin position="94"/>
        <end position="120"/>
    </location>
</feature>
<feature type="transmembrane region" description="Helical" evidence="6">
    <location>
        <begin position="20"/>
        <end position="36"/>
    </location>
</feature>
<keyword evidence="2" id="KW-1003">Cell membrane</keyword>
<feature type="transmembrane region" description="Helical" evidence="6">
    <location>
        <begin position="132"/>
        <end position="150"/>
    </location>
</feature>
<evidence type="ECO:0000256" key="3">
    <source>
        <dbReference type="ARBA" id="ARBA00022692"/>
    </source>
</evidence>
<dbReference type="InterPro" id="IPR016174">
    <property type="entry name" value="Di-haem_cyt_TM"/>
</dbReference>
<gene>
    <name evidence="8" type="ORF">SAMN05421742_1058</name>
</gene>
<comment type="subcellular location">
    <subcellularLocation>
        <location evidence="1">Cell membrane</location>
        <topology evidence="1">Multi-pass membrane protein</topology>
    </subcellularLocation>
</comment>
<dbReference type="OrthoDB" id="7304801at2"/>
<feature type="domain" description="Cytochrome b561 bacterial/Ni-hydrogenase" evidence="7">
    <location>
        <begin position="16"/>
        <end position="145"/>
    </location>
</feature>
<keyword evidence="5 6" id="KW-0472">Membrane</keyword>
<protein>
    <submittedName>
        <fullName evidence="8">Cytochrome b561</fullName>
    </submittedName>
</protein>
<evidence type="ECO:0000256" key="5">
    <source>
        <dbReference type="ARBA" id="ARBA00023136"/>
    </source>
</evidence>
<reference evidence="9" key="1">
    <citation type="submission" date="2016-10" db="EMBL/GenBank/DDBJ databases">
        <authorList>
            <person name="Varghese N."/>
            <person name="Submissions S."/>
        </authorList>
    </citation>
    <scope>NUCLEOTIDE SEQUENCE [LARGE SCALE GENOMIC DNA]</scope>
    <source>
        <strain evidence="9">930I</strain>
    </source>
</reference>
<evidence type="ECO:0000256" key="6">
    <source>
        <dbReference type="SAM" id="Phobius"/>
    </source>
</evidence>
<dbReference type="InterPro" id="IPR011577">
    <property type="entry name" value="Cyt_b561_bac/Ni-Hgenase"/>
</dbReference>
<evidence type="ECO:0000256" key="1">
    <source>
        <dbReference type="ARBA" id="ARBA00004651"/>
    </source>
</evidence>
<dbReference type="GO" id="GO:0022904">
    <property type="term" value="P:respiratory electron transport chain"/>
    <property type="evidence" value="ECO:0007669"/>
    <property type="project" value="InterPro"/>
</dbReference>
<dbReference type="AlphaFoldDB" id="A0A1G8AJ59"/>
<accession>A0A1G8AJ59</accession>
<sequence>MASLDFLASPARRAQAGMRLWHATIAGGFLVAWLSGDSDDFYMVHQVAGYTVLIAVVLRLLVGLLARRAPWRLPRPDPAAARRWLAEKKGRNPLFAWLAVSLLLSVAASAGLGMAAHWLPAVEDPHALASDVALWVVVAHGLAIPFLYGAHRRLARRLAGTP</sequence>
<keyword evidence="3 6" id="KW-0812">Transmembrane</keyword>
<dbReference type="Proteomes" id="UP000217076">
    <property type="component" value="Unassembled WGS sequence"/>
</dbReference>
<evidence type="ECO:0000313" key="8">
    <source>
        <dbReference type="EMBL" id="SDH20873.1"/>
    </source>
</evidence>
<proteinExistence type="predicted"/>
<evidence type="ECO:0000256" key="2">
    <source>
        <dbReference type="ARBA" id="ARBA00022475"/>
    </source>
</evidence>
<evidence type="ECO:0000259" key="7">
    <source>
        <dbReference type="Pfam" id="PF01292"/>
    </source>
</evidence>
<keyword evidence="4 6" id="KW-1133">Transmembrane helix</keyword>
<dbReference type="STRING" id="83401.SAMN05421742_1058"/>
<dbReference type="EMBL" id="FNCV01000005">
    <property type="protein sequence ID" value="SDH20873.1"/>
    <property type="molecule type" value="Genomic_DNA"/>
</dbReference>
<dbReference type="RefSeq" id="WP_092618400.1">
    <property type="nucleotide sequence ID" value="NZ_FNCV01000005.1"/>
</dbReference>
<dbReference type="Pfam" id="PF01292">
    <property type="entry name" value="Ni_hydr_CYTB"/>
    <property type="match status" value="1"/>
</dbReference>
<organism evidence="8 9">
    <name type="scientific">Roseospirillum parvum</name>
    <dbReference type="NCBI Taxonomy" id="83401"/>
    <lineage>
        <taxon>Bacteria</taxon>
        <taxon>Pseudomonadati</taxon>
        <taxon>Pseudomonadota</taxon>
        <taxon>Alphaproteobacteria</taxon>
        <taxon>Rhodospirillales</taxon>
        <taxon>Rhodospirillaceae</taxon>
        <taxon>Roseospirillum</taxon>
    </lineage>
</organism>
<keyword evidence="9" id="KW-1185">Reference proteome</keyword>
<dbReference type="GO" id="GO:0009055">
    <property type="term" value="F:electron transfer activity"/>
    <property type="evidence" value="ECO:0007669"/>
    <property type="project" value="InterPro"/>
</dbReference>
<dbReference type="GO" id="GO:0005886">
    <property type="term" value="C:plasma membrane"/>
    <property type="evidence" value="ECO:0007669"/>
    <property type="project" value="UniProtKB-SubCell"/>
</dbReference>
<dbReference type="SUPFAM" id="SSF81342">
    <property type="entry name" value="Transmembrane di-heme cytochromes"/>
    <property type="match status" value="1"/>
</dbReference>
<evidence type="ECO:0000313" key="9">
    <source>
        <dbReference type="Proteomes" id="UP000217076"/>
    </source>
</evidence>
<name>A0A1G8AJ59_9PROT</name>